<dbReference type="PANTHER" id="PTHR10746:SF6">
    <property type="entry name" value="LARGE RIBOSOMAL SUBUNIT PROTEIN UL4M"/>
    <property type="match status" value="1"/>
</dbReference>
<evidence type="ECO:0000256" key="4">
    <source>
        <dbReference type="ARBA" id="ARBA00035244"/>
    </source>
</evidence>
<evidence type="ECO:0000256" key="5">
    <source>
        <dbReference type="HAMAP-Rule" id="MF_01328"/>
    </source>
</evidence>
<dbReference type="Gene3D" id="3.40.1370.10">
    <property type="match status" value="1"/>
</dbReference>
<dbReference type="Proteomes" id="UP000185809">
    <property type="component" value="Unassembled WGS sequence"/>
</dbReference>
<dbReference type="InterPro" id="IPR023574">
    <property type="entry name" value="Ribosomal_uL4_dom_sf"/>
</dbReference>
<dbReference type="Pfam" id="PF00573">
    <property type="entry name" value="Ribosomal_L4"/>
    <property type="match status" value="1"/>
</dbReference>
<evidence type="ECO:0000256" key="3">
    <source>
        <dbReference type="ARBA" id="ARBA00023274"/>
    </source>
</evidence>
<keyword evidence="5" id="KW-0694">RNA-binding</keyword>
<evidence type="ECO:0000256" key="6">
    <source>
        <dbReference type="SAM" id="MobiDB-lite"/>
    </source>
</evidence>
<dbReference type="AlphaFoldDB" id="A0A1F6X1Z3"/>
<keyword evidence="3 5" id="KW-0687">Ribonucleoprotein</keyword>
<comment type="similarity">
    <text evidence="1 5">Belongs to the universal ribosomal protein uL4 family.</text>
</comment>
<dbReference type="PANTHER" id="PTHR10746">
    <property type="entry name" value="50S RIBOSOMAL PROTEIN L4"/>
    <property type="match status" value="1"/>
</dbReference>
<comment type="caution">
    <text evidence="7">The sequence shown here is derived from an EMBL/GenBank/DDBJ whole genome shotgun (WGS) entry which is preliminary data.</text>
</comment>
<gene>
    <name evidence="5" type="primary">rplD</name>
    <name evidence="7" type="ORF">A2995_00175</name>
</gene>
<reference evidence="7 8" key="1">
    <citation type="journal article" date="2016" name="Nat. Commun.">
        <title>Thousands of microbial genomes shed light on interconnected biogeochemical processes in an aquifer system.</title>
        <authorList>
            <person name="Anantharaman K."/>
            <person name="Brown C.T."/>
            <person name="Hug L.A."/>
            <person name="Sharon I."/>
            <person name="Castelle C.J."/>
            <person name="Probst A.J."/>
            <person name="Thomas B.C."/>
            <person name="Singh A."/>
            <person name="Wilkins M.J."/>
            <person name="Karaoz U."/>
            <person name="Brodie E.L."/>
            <person name="Williams K.H."/>
            <person name="Hubbard S.S."/>
            <person name="Banfield J.F."/>
        </authorList>
    </citation>
    <scope>NUCLEOTIDE SEQUENCE [LARGE SCALE GENOMIC DNA]</scope>
</reference>
<comment type="subunit">
    <text evidence="5">Part of the 50S ribosomal subunit.</text>
</comment>
<dbReference type="GO" id="GO:0003735">
    <property type="term" value="F:structural constituent of ribosome"/>
    <property type="evidence" value="ECO:0007669"/>
    <property type="project" value="InterPro"/>
</dbReference>
<organism evidence="7 8">
    <name type="scientific">Candidatus Nomurabacteria bacterium RIFCSPLOWO2_01_FULL_33_24</name>
    <dbReference type="NCBI Taxonomy" id="1801765"/>
    <lineage>
        <taxon>Bacteria</taxon>
        <taxon>Candidatus Nomuraibacteriota</taxon>
    </lineage>
</organism>
<dbReference type="SUPFAM" id="SSF52166">
    <property type="entry name" value="Ribosomal protein L4"/>
    <property type="match status" value="1"/>
</dbReference>
<dbReference type="GO" id="GO:0005840">
    <property type="term" value="C:ribosome"/>
    <property type="evidence" value="ECO:0007669"/>
    <property type="project" value="UniProtKB-KW"/>
</dbReference>
<evidence type="ECO:0000313" key="8">
    <source>
        <dbReference type="Proteomes" id="UP000185809"/>
    </source>
</evidence>
<dbReference type="NCBIfam" id="TIGR03953">
    <property type="entry name" value="rplD_bact"/>
    <property type="match status" value="1"/>
</dbReference>
<evidence type="ECO:0000256" key="1">
    <source>
        <dbReference type="ARBA" id="ARBA00010528"/>
    </source>
</evidence>
<evidence type="ECO:0000256" key="2">
    <source>
        <dbReference type="ARBA" id="ARBA00022980"/>
    </source>
</evidence>
<feature type="region of interest" description="Disordered" evidence="6">
    <location>
        <begin position="48"/>
        <end position="85"/>
    </location>
</feature>
<name>A0A1F6X1Z3_9BACT</name>
<dbReference type="InterPro" id="IPR002136">
    <property type="entry name" value="Ribosomal_uL4"/>
</dbReference>
<dbReference type="GO" id="GO:0006412">
    <property type="term" value="P:translation"/>
    <property type="evidence" value="ECO:0007669"/>
    <property type="project" value="UniProtKB-UniRule"/>
</dbReference>
<dbReference type="GO" id="GO:1990904">
    <property type="term" value="C:ribonucleoprotein complex"/>
    <property type="evidence" value="ECO:0007669"/>
    <property type="project" value="UniProtKB-KW"/>
</dbReference>
<feature type="compositionally biased region" description="Basic residues" evidence="6">
    <location>
        <begin position="63"/>
        <end position="77"/>
    </location>
</feature>
<evidence type="ECO:0000313" key="7">
    <source>
        <dbReference type="EMBL" id="OGI88140.1"/>
    </source>
</evidence>
<accession>A0A1F6X1Z3</accession>
<comment type="function">
    <text evidence="5">Forms part of the polypeptide exit tunnel.</text>
</comment>
<dbReference type="InterPro" id="IPR013005">
    <property type="entry name" value="Ribosomal_uL4-like"/>
</dbReference>
<dbReference type="HAMAP" id="MF_01328_B">
    <property type="entry name" value="Ribosomal_uL4_B"/>
    <property type="match status" value="1"/>
</dbReference>
<comment type="function">
    <text evidence="5">One of the primary rRNA binding proteins, this protein initially binds near the 5'-end of the 23S rRNA. It is important during the early stages of 50S assembly. It makes multiple contacts with different domains of the 23S rRNA in the assembled 50S subunit and ribosome.</text>
</comment>
<sequence length="221" mass="25367">MMEAKVYNQKGEETGKVKLPNEIFGLKWNGDLVHQVTTGMQANQRINIAHTKDRSEVSGGGKKPYRQKGTGRARHGSIRSPIWKGGGVTHGPLKDKKYREKINKKMKIKALYTILSEKLKDKEILFIDDIKLKEVKTKLAQKILLSLSKVSGFNKLKMKKKNNIFLSLNKKDEIIRKSFNNLPQIYLDRIGNINPLTILKYRYLIIVDPEKSINLILNKIK</sequence>
<dbReference type="EMBL" id="MFUP01000005">
    <property type="protein sequence ID" value="OGI88140.1"/>
    <property type="molecule type" value="Genomic_DNA"/>
</dbReference>
<protein>
    <recommendedName>
        <fullName evidence="4 5">Large ribosomal subunit protein uL4</fullName>
    </recommendedName>
</protein>
<proteinExistence type="inferred from homology"/>
<keyword evidence="2 5" id="KW-0689">Ribosomal protein</keyword>
<dbReference type="GO" id="GO:0019843">
    <property type="term" value="F:rRNA binding"/>
    <property type="evidence" value="ECO:0007669"/>
    <property type="project" value="UniProtKB-UniRule"/>
</dbReference>
<keyword evidence="5" id="KW-0699">rRNA-binding</keyword>